<name>A0AAP2DMI8_9BACT</name>
<organism evidence="1 2">
    <name type="scientific">Chryseosolibacter histidini</name>
    <dbReference type="NCBI Taxonomy" id="2782349"/>
    <lineage>
        <taxon>Bacteria</taxon>
        <taxon>Pseudomonadati</taxon>
        <taxon>Bacteroidota</taxon>
        <taxon>Cytophagia</taxon>
        <taxon>Cytophagales</taxon>
        <taxon>Chryseotaleaceae</taxon>
        <taxon>Chryseosolibacter</taxon>
    </lineage>
</organism>
<evidence type="ECO:0000313" key="1">
    <source>
        <dbReference type="EMBL" id="MBT1699011.1"/>
    </source>
</evidence>
<dbReference type="Proteomes" id="UP001319200">
    <property type="component" value="Unassembled WGS sequence"/>
</dbReference>
<reference evidence="1 2" key="1">
    <citation type="submission" date="2021-05" db="EMBL/GenBank/DDBJ databases">
        <title>A Polyphasic approach of four new species of the genus Ohtaekwangia: Ohtaekwangia histidinii sp. nov., Ohtaekwangia cretensis sp. nov., Ohtaekwangia indiensis sp. nov., Ohtaekwangia reichenbachii sp. nov. from diverse environment.</title>
        <authorList>
            <person name="Octaviana S."/>
        </authorList>
    </citation>
    <scope>NUCLEOTIDE SEQUENCE [LARGE SCALE GENOMIC DNA]</scope>
    <source>
        <strain evidence="1 2">PWU4</strain>
    </source>
</reference>
<dbReference type="EMBL" id="JAHESF010000020">
    <property type="protein sequence ID" value="MBT1699011.1"/>
    <property type="molecule type" value="Genomic_DNA"/>
</dbReference>
<sequence>MASGRLGPSISAHSNDDNNTQVEVYFDDVTITHTPTNIIQYNEYYPFGLQVATSWTRENNKNDYLYNEGSELNATSGWYGDVLQKLRSGSGQVYAG</sequence>
<gene>
    <name evidence="1" type="ORF">KK083_19105</name>
</gene>
<dbReference type="AlphaFoldDB" id="A0AAP2DMI8"/>
<comment type="caution">
    <text evidence="1">The sequence shown here is derived from an EMBL/GenBank/DDBJ whole genome shotgun (WGS) entry which is preliminary data.</text>
</comment>
<protein>
    <submittedName>
        <fullName evidence="1">Uncharacterized protein</fullName>
    </submittedName>
</protein>
<keyword evidence="2" id="KW-1185">Reference proteome</keyword>
<proteinExistence type="predicted"/>
<accession>A0AAP2DMI8</accession>
<evidence type="ECO:0000313" key="2">
    <source>
        <dbReference type="Proteomes" id="UP001319200"/>
    </source>
</evidence>